<dbReference type="GO" id="GO:0080120">
    <property type="term" value="P:CAAX-box protein maturation"/>
    <property type="evidence" value="ECO:0007669"/>
    <property type="project" value="UniProtKB-ARBA"/>
</dbReference>
<feature type="transmembrane region" description="Helical" evidence="1">
    <location>
        <begin position="139"/>
        <end position="157"/>
    </location>
</feature>
<organism evidence="3 4">
    <name type="scientific">Fibrella rubiginis</name>
    <dbReference type="NCBI Taxonomy" id="2817060"/>
    <lineage>
        <taxon>Bacteria</taxon>
        <taxon>Pseudomonadati</taxon>
        <taxon>Bacteroidota</taxon>
        <taxon>Cytophagia</taxon>
        <taxon>Cytophagales</taxon>
        <taxon>Spirosomataceae</taxon>
        <taxon>Fibrella</taxon>
    </lineage>
</organism>
<feature type="transmembrane region" description="Helical" evidence="1">
    <location>
        <begin position="6"/>
        <end position="26"/>
    </location>
</feature>
<gene>
    <name evidence="3" type="ORF">J2I47_05290</name>
</gene>
<dbReference type="EMBL" id="JAFMYV010000002">
    <property type="protein sequence ID" value="MBO0935953.1"/>
    <property type="molecule type" value="Genomic_DNA"/>
</dbReference>
<proteinExistence type="predicted"/>
<protein>
    <submittedName>
        <fullName evidence="3">CPBP family intramembrane metalloprotease</fullName>
    </submittedName>
</protein>
<dbReference type="InterPro" id="IPR003675">
    <property type="entry name" value="Rce1/LyrA-like_dom"/>
</dbReference>
<dbReference type="Pfam" id="PF02517">
    <property type="entry name" value="Rce1-like"/>
    <property type="match status" value="1"/>
</dbReference>
<evidence type="ECO:0000313" key="4">
    <source>
        <dbReference type="Proteomes" id="UP000664034"/>
    </source>
</evidence>
<keyword evidence="3" id="KW-0482">Metalloprotease</keyword>
<dbReference type="Proteomes" id="UP000664034">
    <property type="component" value="Unassembled WGS sequence"/>
</dbReference>
<reference evidence="3" key="1">
    <citation type="submission" date="2021-03" db="EMBL/GenBank/DDBJ databases">
        <title>Fibrella sp. HMF5335 genome sequencing and assembly.</title>
        <authorList>
            <person name="Kang H."/>
            <person name="Kim H."/>
            <person name="Bae S."/>
            <person name="Joh K."/>
        </authorList>
    </citation>
    <scope>NUCLEOTIDE SEQUENCE</scope>
    <source>
        <strain evidence="3">HMF5335</strain>
    </source>
</reference>
<keyword evidence="1" id="KW-0812">Transmembrane</keyword>
<dbReference type="GO" id="GO:0008237">
    <property type="term" value="F:metallopeptidase activity"/>
    <property type="evidence" value="ECO:0007669"/>
    <property type="project" value="UniProtKB-KW"/>
</dbReference>
<keyword evidence="1" id="KW-0472">Membrane</keyword>
<keyword evidence="3" id="KW-0378">Hydrolase</keyword>
<dbReference type="RefSeq" id="WP_207363506.1">
    <property type="nucleotide sequence ID" value="NZ_JAFMYV010000002.1"/>
</dbReference>
<evidence type="ECO:0000259" key="2">
    <source>
        <dbReference type="Pfam" id="PF02517"/>
    </source>
</evidence>
<feature type="transmembrane region" description="Helical" evidence="1">
    <location>
        <begin position="38"/>
        <end position="57"/>
    </location>
</feature>
<keyword evidence="1" id="KW-1133">Transmembrane helix</keyword>
<feature type="domain" description="CAAX prenyl protease 2/Lysostaphin resistance protein A-like" evidence="2">
    <location>
        <begin position="109"/>
        <end position="201"/>
    </location>
</feature>
<keyword evidence="3" id="KW-0645">Protease</keyword>
<sequence length="218" mass="24597">MATPTISLRRLIALPFVVLLLTRLGIELSVHLLPMRWAWLPAFGLYYATTSASILFANRYWGIPIGLMSRLSPRPSWSLLVSVVIPALLPLGVFVFNIKAVSLPMLGGIGLFALINPWFEESFWRGLLTHLPLSRWGRILLSAALFSFSHYFLWGAYWLSARPVLVATCVTTFLMGVCWMWFYLRDGRLVYPILSHLVVDVLNLSVAVFMGLQLATIQ</sequence>
<evidence type="ECO:0000256" key="1">
    <source>
        <dbReference type="SAM" id="Phobius"/>
    </source>
</evidence>
<dbReference type="AlphaFoldDB" id="A0A939GDU6"/>
<name>A0A939GDU6_9BACT</name>
<keyword evidence="4" id="KW-1185">Reference proteome</keyword>
<accession>A0A939GDU6</accession>
<comment type="caution">
    <text evidence="3">The sequence shown here is derived from an EMBL/GenBank/DDBJ whole genome shotgun (WGS) entry which is preliminary data.</text>
</comment>
<feature type="transmembrane region" description="Helical" evidence="1">
    <location>
        <begin position="164"/>
        <end position="184"/>
    </location>
</feature>
<dbReference type="GO" id="GO:0004175">
    <property type="term" value="F:endopeptidase activity"/>
    <property type="evidence" value="ECO:0007669"/>
    <property type="project" value="UniProtKB-ARBA"/>
</dbReference>
<feature type="transmembrane region" description="Helical" evidence="1">
    <location>
        <begin position="77"/>
        <end position="96"/>
    </location>
</feature>
<feature type="transmembrane region" description="Helical" evidence="1">
    <location>
        <begin position="190"/>
        <end position="212"/>
    </location>
</feature>
<evidence type="ECO:0000313" key="3">
    <source>
        <dbReference type="EMBL" id="MBO0935953.1"/>
    </source>
</evidence>